<dbReference type="Gene3D" id="2.60.40.1080">
    <property type="match status" value="1"/>
</dbReference>
<dbReference type="PROSITE" id="PS00018">
    <property type="entry name" value="EF_HAND_1"/>
    <property type="match status" value="1"/>
</dbReference>
<dbReference type="PANTHER" id="PTHR47566:SF1">
    <property type="entry name" value="PROTEIN NUD1"/>
    <property type="match status" value="1"/>
</dbReference>
<dbReference type="OrthoDB" id="1771527at2"/>
<dbReference type="InterPro" id="IPR003961">
    <property type="entry name" value="FN3_dom"/>
</dbReference>
<evidence type="ECO:0000313" key="5">
    <source>
        <dbReference type="EMBL" id="SKA71244.1"/>
    </source>
</evidence>
<evidence type="ECO:0000256" key="1">
    <source>
        <dbReference type="ARBA" id="ARBA00022614"/>
    </source>
</evidence>
<dbReference type="InterPro" id="IPR001119">
    <property type="entry name" value="SLH_dom"/>
</dbReference>
<feature type="signal peptide" evidence="3">
    <location>
        <begin position="1"/>
        <end position="28"/>
    </location>
</feature>
<dbReference type="InterPro" id="IPR036116">
    <property type="entry name" value="FN3_sf"/>
</dbReference>
<dbReference type="InterPro" id="IPR018247">
    <property type="entry name" value="EF_Hand_1_Ca_BS"/>
</dbReference>
<dbReference type="STRING" id="39495.SAMN02745111_02183"/>
<dbReference type="SUPFAM" id="SSF52058">
    <property type="entry name" value="L domain-like"/>
    <property type="match status" value="1"/>
</dbReference>
<dbReference type="PANTHER" id="PTHR47566">
    <property type="match status" value="1"/>
</dbReference>
<dbReference type="Gene3D" id="2.60.40.10">
    <property type="entry name" value="Immunoglobulins"/>
    <property type="match status" value="1"/>
</dbReference>
<dbReference type="InterPro" id="IPR032675">
    <property type="entry name" value="LRR_dom_sf"/>
</dbReference>
<accession>A0A1T4W1S5</accession>
<dbReference type="InterPro" id="IPR052574">
    <property type="entry name" value="CDIRP"/>
</dbReference>
<dbReference type="SUPFAM" id="SSF49265">
    <property type="entry name" value="Fibronectin type III"/>
    <property type="match status" value="1"/>
</dbReference>
<reference evidence="5 6" key="1">
    <citation type="submission" date="2017-02" db="EMBL/GenBank/DDBJ databases">
        <authorList>
            <person name="Peterson S.W."/>
        </authorList>
    </citation>
    <scope>NUCLEOTIDE SEQUENCE [LARGE SCALE GENOMIC DNA]</scope>
    <source>
        <strain evidence="5 6">ATCC 35992</strain>
    </source>
</reference>
<keyword evidence="1" id="KW-0433">Leucine-rich repeat</keyword>
<dbReference type="InterPro" id="IPR013783">
    <property type="entry name" value="Ig-like_fold"/>
</dbReference>
<proteinExistence type="predicted"/>
<keyword evidence="6" id="KW-1185">Reference proteome</keyword>
<dbReference type="CDD" id="cd00063">
    <property type="entry name" value="FN3"/>
    <property type="match status" value="1"/>
</dbReference>
<evidence type="ECO:0000256" key="2">
    <source>
        <dbReference type="ARBA" id="ARBA00022737"/>
    </source>
</evidence>
<name>A0A1T4W1S5_9FIRM</name>
<dbReference type="InterPro" id="IPR008964">
    <property type="entry name" value="Invasin/intimin_cell_adhesion"/>
</dbReference>
<dbReference type="Pfam" id="PF00395">
    <property type="entry name" value="SLH"/>
    <property type="match status" value="1"/>
</dbReference>
<dbReference type="Proteomes" id="UP000190814">
    <property type="component" value="Unassembled WGS sequence"/>
</dbReference>
<organism evidence="5 6">
    <name type="scientific">Eubacterium uniforme</name>
    <dbReference type="NCBI Taxonomy" id="39495"/>
    <lineage>
        <taxon>Bacteria</taxon>
        <taxon>Bacillati</taxon>
        <taxon>Bacillota</taxon>
        <taxon>Clostridia</taxon>
        <taxon>Eubacteriales</taxon>
        <taxon>Eubacteriaceae</taxon>
        <taxon>Eubacterium</taxon>
    </lineage>
</organism>
<keyword evidence="2" id="KW-0677">Repeat</keyword>
<feature type="domain" description="SLH" evidence="4">
    <location>
        <begin position="428"/>
        <end position="494"/>
    </location>
</feature>
<feature type="chain" id="PRO_5010589858" evidence="3">
    <location>
        <begin position="29"/>
        <end position="809"/>
    </location>
</feature>
<dbReference type="EMBL" id="FUXZ01000015">
    <property type="protein sequence ID" value="SKA71244.1"/>
    <property type="molecule type" value="Genomic_DNA"/>
</dbReference>
<keyword evidence="3" id="KW-0732">Signal</keyword>
<dbReference type="GO" id="GO:0035591">
    <property type="term" value="F:signaling adaptor activity"/>
    <property type="evidence" value="ECO:0007669"/>
    <property type="project" value="TreeGrafter"/>
</dbReference>
<evidence type="ECO:0000259" key="4">
    <source>
        <dbReference type="PROSITE" id="PS51272"/>
    </source>
</evidence>
<dbReference type="RefSeq" id="WP_078767009.1">
    <property type="nucleotide sequence ID" value="NZ_FUXZ01000015.1"/>
</dbReference>
<evidence type="ECO:0000313" key="6">
    <source>
        <dbReference type="Proteomes" id="UP000190814"/>
    </source>
</evidence>
<dbReference type="Gene3D" id="3.80.10.10">
    <property type="entry name" value="Ribonuclease Inhibitor"/>
    <property type="match status" value="1"/>
</dbReference>
<sequence>MKNMKKFIATLMCAAMVFTGIDTQSVKAANDVVEVVSIDEDHFPDENFRKCVVVNSDKDGDGWLDSNEIKNTWNLYCENSKIYSIKGVEYFTELQGLWCKGNNISEMDLSKNTNLLSVWCSYNPLTELDLSNCPNLVWVYCFNCKLKKLDFSKNKHLAFLECNANPDLKELDVSNNPVLEHLFCSNCSLEKLDVSKNLNLCELTCFYNDLEELDVSRNLLLKRLDIWHNPKLKDVDISNNKELQYVNIAWTAAKNVNVRNQKHLLELVCSYNNGITSLDLSQNSELAFLTVECDTKLQSLDLSHNPKLYYLRAYGLSSIEKLDFSKNFRLCKAYNEGKYADEPKMGEVYSKTIDYGGSSYPLDELRHYVALDNRMKGSKVNAKFNGKNVPDCKLDKNDGLKDSDTFITRGQAMQTLYMLAGEPDVSNLKTRFTDVPSDASYYDAVKWGEANNICFGYPVICDNQFKGEELINRQDFALMAYRYAGVFKLGSGYDYGRSDWYKDSLDMDFYAWVAFTWALQWKVVHIEKDSTYCRPHGRINYDEFYDGLVNLLNLDASASYSERVGGNYDADGYQAIGYPGNIERKNVKIVIPKTYAGTTKDVYGNKMVPLEDKEKQIKSITGDKDATGSTFSLLKAKQAKVTKKSIKISWNKVKGAESYVIYGSKCGKKNKYVKLGTVTGTSYTQKKLKKGTYYKYIVVAEGNGKTRAISKTIYIATKGGKFGNHKAVKVKRSKVKLKKGKTARSKAVAKAASRKLKVKKYRKLSYETSNPKVVKVLKNGKIKAVGKGSCVVYVYAQNGVYKAVKVKVK</sequence>
<dbReference type="AlphaFoldDB" id="A0A1T4W1S5"/>
<dbReference type="PROSITE" id="PS51272">
    <property type="entry name" value="SLH"/>
    <property type="match status" value="1"/>
</dbReference>
<evidence type="ECO:0000256" key="3">
    <source>
        <dbReference type="SAM" id="SignalP"/>
    </source>
</evidence>
<gene>
    <name evidence="5" type="ORF">SAMN02745111_02183</name>
</gene>
<dbReference type="SUPFAM" id="SSF49373">
    <property type="entry name" value="Invasin/intimin cell-adhesion fragments"/>
    <property type="match status" value="1"/>
</dbReference>
<protein>
    <submittedName>
        <fullName evidence="5">S-layer homology domain-containing protein</fullName>
    </submittedName>
</protein>